<dbReference type="PROSITE" id="PS50082">
    <property type="entry name" value="WD_REPEATS_2"/>
    <property type="match status" value="5"/>
</dbReference>
<keyword evidence="2" id="KW-0677">Repeat</keyword>
<feature type="repeat" description="WD" evidence="3">
    <location>
        <begin position="44"/>
        <end position="85"/>
    </location>
</feature>
<dbReference type="CDD" id="cd00200">
    <property type="entry name" value="WD40"/>
    <property type="match status" value="1"/>
</dbReference>
<dbReference type="SMART" id="SM00320">
    <property type="entry name" value="WD40"/>
    <property type="match status" value="11"/>
</dbReference>
<dbReference type="PANTHER" id="PTHR19848:SF8">
    <property type="entry name" value="F-BOX AND WD REPEAT DOMAIN CONTAINING 7"/>
    <property type="match status" value="1"/>
</dbReference>
<proteinExistence type="predicted"/>
<dbReference type="InterPro" id="IPR019775">
    <property type="entry name" value="WD40_repeat_CS"/>
</dbReference>
<gene>
    <name evidence="4" type="ORF">GYMLUDRAFT_180335</name>
</gene>
<dbReference type="PRINTS" id="PR00320">
    <property type="entry name" value="GPROTEINBRPT"/>
</dbReference>
<dbReference type="Proteomes" id="UP000053593">
    <property type="component" value="Unassembled WGS sequence"/>
</dbReference>
<dbReference type="HOGENOM" id="CLU_000288_6_12_1"/>
<feature type="repeat" description="WD" evidence="3">
    <location>
        <begin position="1"/>
        <end position="40"/>
    </location>
</feature>
<evidence type="ECO:0000313" key="5">
    <source>
        <dbReference type="Proteomes" id="UP000053593"/>
    </source>
</evidence>
<feature type="repeat" description="WD" evidence="3">
    <location>
        <begin position="328"/>
        <end position="360"/>
    </location>
</feature>
<evidence type="ECO:0000256" key="2">
    <source>
        <dbReference type="ARBA" id="ARBA00022737"/>
    </source>
</evidence>
<dbReference type="OrthoDB" id="538223at2759"/>
<dbReference type="InterPro" id="IPR020472">
    <property type="entry name" value="WD40_PAC1"/>
</dbReference>
<evidence type="ECO:0000313" key="4">
    <source>
        <dbReference type="EMBL" id="KIK52257.1"/>
    </source>
</evidence>
<dbReference type="InterPro" id="IPR015943">
    <property type="entry name" value="WD40/YVTN_repeat-like_dom_sf"/>
</dbReference>
<reference evidence="4 5" key="1">
    <citation type="submission" date="2014-04" db="EMBL/GenBank/DDBJ databases">
        <title>Evolutionary Origins and Diversification of the Mycorrhizal Mutualists.</title>
        <authorList>
            <consortium name="DOE Joint Genome Institute"/>
            <consortium name="Mycorrhizal Genomics Consortium"/>
            <person name="Kohler A."/>
            <person name="Kuo A."/>
            <person name="Nagy L.G."/>
            <person name="Floudas D."/>
            <person name="Copeland A."/>
            <person name="Barry K.W."/>
            <person name="Cichocki N."/>
            <person name="Veneault-Fourrey C."/>
            <person name="LaButti K."/>
            <person name="Lindquist E.A."/>
            <person name="Lipzen A."/>
            <person name="Lundell T."/>
            <person name="Morin E."/>
            <person name="Murat C."/>
            <person name="Riley R."/>
            <person name="Ohm R."/>
            <person name="Sun H."/>
            <person name="Tunlid A."/>
            <person name="Henrissat B."/>
            <person name="Grigoriev I.V."/>
            <person name="Hibbett D.S."/>
            <person name="Martin F."/>
        </authorList>
    </citation>
    <scope>NUCLEOTIDE SEQUENCE [LARGE SCALE GENOMIC DNA]</scope>
    <source>
        <strain evidence="4 5">FD-317 M1</strain>
    </source>
</reference>
<name>A0A0D0C333_9AGAR</name>
<evidence type="ECO:0008006" key="6">
    <source>
        <dbReference type="Google" id="ProtNLM"/>
    </source>
</evidence>
<dbReference type="AlphaFoldDB" id="A0A0D0C333"/>
<feature type="repeat" description="WD" evidence="3">
    <location>
        <begin position="117"/>
        <end position="158"/>
    </location>
</feature>
<evidence type="ECO:0000256" key="1">
    <source>
        <dbReference type="ARBA" id="ARBA00022574"/>
    </source>
</evidence>
<protein>
    <recommendedName>
        <fullName evidence="6">WD40 repeat-like protein</fullName>
    </recommendedName>
</protein>
<keyword evidence="1 3" id="KW-0853">WD repeat</keyword>
<dbReference type="EMBL" id="KN834846">
    <property type="protein sequence ID" value="KIK52257.1"/>
    <property type="molecule type" value="Genomic_DNA"/>
</dbReference>
<feature type="repeat" description="WD" evidence="3">
    <location>
        <begin position="242"/>
        <end position="283"/>
    </location>
</feature>
<accession>A0A0D0C333</accession>
<dbReference type="PANTHER" id="PTHR19848">
    <property type="entry name" value="WD40 REPEAT PROTEIN"/>
    <property type="match status" value="1"/>
</dbReference>
<feature type="non-terminal residue" evidence="4">
    <location>
        <position position="494"/>
    </location>
</feature>
<dbReference type="PROSITE" id="PS50294">
    <property type="entry name" value="WD_REPEATS_REGION"/>
    <property type="match status" value="3"/>
</dbReference>
<keyword evidence="5" id="KW-1185">Reference proteome</keyword>
<dbReference type="PROSITE" id="PS00678">
    <property type="entry name" value="WD_REPEATS_1"/>
    <property type="match status" value="1"/>
</dbReference>
<dbReference type="Gene3D" id="2.130.10.10">
    <property type="entry name" value="YVTN repeat-like/Quinoprotein amine dehydrogenase"/>
    <property type="match status" value="4"/>
</dbReference>
<dbReference type="InterPro" id="IPR001680">
    <property type="entry name" value="WD40_rpt"/>
</dbReference>
<organism evidence="4 5">
    <name type="scientific">Collybiopsis luxurians FD-317 M1</name>
    <dbReference type="NCBI Taxonomy" id="944289"/>
    <lineage>
        <taxon>Eukaryota</taxon>
        <taxon>Fungi</taxon>
        <taxon>Dikarya</taxon>
        <taxon>Basidiomycota</taxon>
        <taxon>Agaricomycotina</taxon>
        <taxon>Agaricomycetes</taxon>
        <taxon>Agaricomycetidae</taxon>
        <taxon>Agaricales</taxon>
        <taxon>Marasmiineae</taxon>
        <taxon>Omphalotaceae</taxon>
        <taxon>Collybiopsis</taxon>
        <taxon>Collybiopsis luxurians</taxon>
    </lineage>
</organism>
<sequence>GDEGEVNTAALSPDGTQIVLSFCDRPVSIWDTLTGEQVDICNSLQKHSETVIGVAFSLDGSKMILGSDDGTIKIWDATQDKHTSTVKFSPNGTQIVTFYANKIRIWDVYTDQLGHTLAGHISNVSSVTFSPDGTRIVSVSENQTVRIWDAATGVQLGQPLQAFEGWATSVDCSSDGSKIVLGCYIDSTLRSWDIAASVQLPRGHSDGCLALSPDGARIVIGNWECECQILDATTGAQLVAFLASDGDGFYSIAFSPDGSKILSHNHDEMAKVWNATTGTQLHQFQLGDEGEVVDAALSPDGTQIALYLGDRPVSIWHTLTGRHSGNSLQRHGEMVSGVAFSPDGSKMISGSEDGTIKIWDATQVVADLDPDRNALHSVAFNLDRTKVLAVDCTGNLQIYDSISGDPLAGFEEDNEREVKSVAFSVDRTKIGAIFHDGRVRIWDDITANPWHSVEIEDAPINRIAFSLNGSRIALSNWEKGTVSIWAWDATQSSL</sequence>
<dbReference type="Pfam" id="PF00400">
    <property type="entry name" value="WD40"/>
    <property type="match status" value="4"/>
</dbReference>
<dbReference type="InterPro" id="IPR036322">
    <property type="entry name" value="WD40_repeat_dom_sf"/>
</dbReference>
<evidence type="ECO:0000256" key="3">
    <source>
        <dbReference type="PROSITE-ProRule" id="PRU00221"/>
    </source>
</evidence>
<dbReference type="SUPFAM" id="SSF50978">
    <property type="entry name" value="WD40 repeat-like"/>
    <property type="match status" value="2"/>
</dbReference>